<proteinExistence type="predicted"/>
<dbReference type="AlphaFoldDB" id="A0A0M6YBW2"/>
<dbReference type="EMBL" id="CXST01000003">
    <property type="protein sequence ID" value="CTQ46300.1"/>
    <property type="molecule type" value="Genomic_DNA"/>
</dbReference>
<gene>
    <name evidence="1" type="ORF">LAL4801_04759</name>
</gene>
<keyword evidence="1" id="KW-0808">Transferase</keyword>
<dbReference type="GO" id="GO:0016740">
    <property type="term" value="F:transferase activity"/>
    <property type="evidence" value="ECO:0007669"/>
    <property type="project" value="UniProtKB-KW"/>
</dbReference>
<reference evidence="2" key="1">
    <citation type="submission" date="2015-07" db="EMBL/GenBank/DDBJ databases">
        <authorList>
            <person name="Rodrigo-Torres Lidia"/>
            <person name="Arahal R.David."/>
        </authorList>
    </citation>
    <scope>NUCLEOTIDE SEQUENCE [LARGE SCALE GENOMIC DNA]</scope>
    <source>
        <strain evidence="2">CECT 4801</strain>
    </source>
</reference>
<dbReference type="InterPro" id="IPR027417">
    <property type="entry name" value="P-loop_NTPase"/>
</dbReference>
<name>A0A0M6YBW2_9HYPH</name>
<keyword evidence="2" id="KW-1185">Reference proteome</keyword>
<evidence type="ECO:0000313" key="2">
    <source>
        <dbReference type="Proteomes" id="UP000048926"/>
    </source>
</evidence>
<organism evidence="1 2">
    <name type="scientific">Roseibium aggregatum</name>
    <dbReference type="NCBI Taxonomy" id="187304"/>
    <lineage>
        <taxon>Bacteria</taxon>
        <taxon>Pseudomonadati</taxon>
        <taxon>Pseudomonadota</taxon>
        <taxon>Alphaproteobacteria</taxon>
        <taxon>Hyphomicrobiales</taxon>
        <taxon>Stappiaceae</taxon>
        <taxon>Roseibium</taxon>
    </lineage>
</organism>
<evidence type="ECO:0000313" key="1">
    <source>
        <dbReference type="EMBL" id="CTQ46300.1"/>
    </source>
</evidence>
<dbReference type="Gene3D" id="3.40.50.300">
    <property type="entry name" value="P-loop containing nucleotide triphosphate hydrolases"/>
    <property type="match status" value="1"/>
</dbReference>
<protein>
    <submittedName>
        <fullName evidence="1">Sulfotransferase family protein</fullName>
    </submittedName>
</protein>
<dbReference type="Proteomes" id="UP000048926">
    <property type="component" value="Unassembled WGS sequence"/>
</dbReference>
<accession>A0A0M6YBW2</accession>
<sequence length="200" mass="23683">MNPNICHDRKIVFVHNPKVAGTSLRDWLGFDEVWNHGFPTTNTPVECWNDYRVIVAIRDPIDRALSGYRFMTREKYVGSFRSRYPDLPTWDPLTFFRKMFNEQIFVVPPQFKYTMHMHSNKAPDYLIRFENMDLSQLAQDLDIQKPLPRENANPQTEVVDIAEDLYVALIDHYKVDYLLFGYRPVPYRDFMRLQEKAAAA</sequence>
<dbReference type="SUPFAM" id="SSF52540">
    <property type="entry name" value="P-loop containing nucleoside triphosphate hydrolases"/>
    <property type="match status" value="1"/>
</dbReference>